<name>A0A6A6XWB4_9PLEO</name>
<dbReference type="EMBL" id="MU001742">
    <property type="protein sequence ID" value="KAF2800802.1"/>
    <property type="molecule type" value="Genomic_DNA"/>
</dbReference>
<evidence type="ECO:0000313" key="2">
    <source>
        <dbReference type="EMBL" id="KAF2800802.1"/>
    </source>
</evidence>
<accession>A0A6A6XWB4</accession>
<dbReference type="Gene3D" id="3.40.50.1820">
    <property type="entry name" value="alpha/beta hydrolase"/>
    <property type="match status" value="1"/>
</dbReference>
<dbReference type="PANTHER" id="PTHR43142">
    <property type="entry name" value="CARBOXYLIC ESTER HYDROLASE"/>
    <property type="match status" value="1"/>
</dbReference>
<gene>
    <name evidence="2" type="ORF">K505DRAFT_320188</name>
</gene>
<dbReference type="PANTHER" id="PTHR43142:SF11">
    <property type="entry name" value="CARBOXYLIC ESTER HYDROLASE"/>
    <property type="match status" value="1"/>
</dbReference>
<keyword evidence="3" id="KW-1185">Reference proteome</keyword>
<proteinExistence type="predicted"/>
<feature type="domain" description="Carboxylesterase type B" evidence="1">
    <location>
        <begin position="3"/>
        <end position="484"/>
    </location>
</feature>
<dbReference type="GO" id="GO:0016787">
    <property type="term" value="F:hydrolase activity"/>
    <property type="evidence" value="ECO:0007669"/>
    <property type="project" value="UniProtKB-KW"/>
</dbReference>
<dbReference type="InterPro" id="IPR029058">
    <property type="entry name" value="AB_hydrolase_fold"/>
</dbReference>
<reference evidence="2" key="1">
    <citation type="journal article" date="2020" name="Stud. Mycol.">
        <title>101 Dothideomycetes genomes: a test case for predicting lifestyles and emergence of pathogens.</title>
        <authorList>
            <person name="Haridas S."/>
            <person name="Albert R."/>
            <person name="Binder M."/>
            <person name="Bloem J."/>
            <person name="Labutti K."/>
            <person name="Salamov A."/>
            <person name="Andreopoulos B."/>
            <person name="Baker S."/>
            <person name="Barry K."/>
            <person name="Bills G."/>
            <person name="Bluhm B."/>
            <person name="Cannon C."/>
            <person name="Castanera R."/>
            <person name="Culley D."/>
            <person name="Daum C."/>
            <person name="Ezra D."/>
            <person name="Gonzalez J."/>
            <person name="Henrissat B."/>
            <person name="Kuo A."/>
            <person name="Liang C."/>
            <person name="Lipzen A."/>
            <person name="Lutzoni F."/>
            <person name="Magnuson J."/>
            <person name="Mondo S."/>
            <person name="Nolan M."/>
            <person name="Ohm R."/>
            <person name="Pangilinan J."/>
            <person name="Park H.-J."/>
            <person name="Ramirez L."/>
            <person name="Alfaro M."/>
            <person name="Sun H."/>
            <person name="Tritt A."/>
            <person name="Yoshinaga Y."/>
            <person name="Zwiers L.-H."/>
            <person name="Turgeon B."/>
            <person name="Goodwin S."/>
            <person name="Spatafora J."/>
            <person name="Crous P."/>
            <person name="Grigoriev I."/>
        </authorList>
    </citation>
    <scope>NUCLEOTIDE SEQUENCE</scope>
    <source>
        <strain evidence="2">CBS 109.77</strain>
    </source>
</reference>
<dbReference type="SUPFAM" id="SSF53474">
    <property type="entry name" value="alpha/beta-Hydrolases"/>
    <property type="match status" value="1"/>
</dbReference>
<keyword evidence="2" id="KW-0378">Hydrolase</keyword>
<organism evidence="2 3">
    <name type="scientific">Melanomma pulvis-pyrius CBS 109.77</name>
    <dbReference type="NCBI Taxonomy" id="1314802"/>
    <lineage>
        <taxon>Eukaryota</taxon>
        <taxon>Fungi</taxon>
        <taxon>Dikarya</taxon>
        <taxon>Ascomycota</taxon>
        <taxon>Pezizomycotina</taxon>
        <taxon>Dothideomycetes</taxon>
        <taxon>Pleosporomycetidae</taxon>
        <taxon>Pleosporales</taxon>
        <taxon>Melanommataceae</taxon>
        <taxon>Melanomma</taxon>
    </lineage>
</organism>
<dbReference type="InterPro" id="IPR002018">
    <property type="entry name" value="CarbesteraseB"/>
</dbReference>
<sequence length="531" mass="57941">MSTLKTDFGEFRGKKGDGVTQYLGVKYASLKDQLAVPEMVVDYGSEVVEAVEFGPRCIAMDGCGFEQSVLIQQSIETPTSPRMSGLESLNLNITVPDVKDQAPLPVMVFIHGGGYLMGANFWPQYDMARLVKLSVEIGSPVIGVNFNYRLGVLGNLTSEELRKAGYPGNNSLRDQKCALQWIKTHIVGFGGHSELSVLGESAGAVSVLNQLFSDEPLFKRGISMSGTPLMLKPLALPVTEMAYGMVMKELGLENATVAERIRRLLTIGPDELVAKTPMTVPLVPFLDGDIVRCVTTFKNLGASANEVDSTVPGRQWCTELMIGDCKHDGTVEAFKGISARKSGIAAAFSTSLTKNLSSSNAARAILKAYEITPTTSDDIAMQSILEFANDIAYYAPALAFAKSWPGKVYYYHFDEPNPWDGAFKGCSTHLLDAAFLFQGFNGMLSSEGREVAISLAKTFINFANGDAPWKAFDKEKGGLQRFGPSQSSVSTFVENNDWREWRRDTLFRLKKEGVVDLDELSVAWDAFIAGQ</sequence>
<protein>
    <submittedName>
        <fullName evidence="2">Alpha/beta-hydrolase</fullName>
    </submittedName>
</protein>
<dbReference type="OrthoDB" id="6846267at2759"/>
<evidence type="ECO:0000313" key="3">
    <source>
        <dbReference type="Proteomes" id="UP000799757"/>
    </source>
</evidence>
<evidence type="ECO:0000259" key="1">
    <source>
        <dbReference type="Pfam" id="PF00135"/>
    </source>
</evidence>
<dbReference type="Pfam" id="PF00135">
    <property type="entry name" value="COesterase"/>
    <property type="match status" value="1"/>
</dbReference>
<dbReference type="AlphaFoldDB" id="A0A6A6XWB4"/>
<dbReference type="Proteomes" id="UP000799757">
    <property type="component" value="Unassembled WGS sequence"/>
</dbReference>